<feature type="compositionally biased region" description="Low complexity" evidence="9">
    <location>
        <begin position="18"/>
        <end position="38"/>
    </location>
</feature>
<dbReference type="InterPro" id="IPR050786">
    <property type="entry name" value="EFG1_rRNA-proc"/>
</dbReference>
<comment type="function">
    <text evidence="1">Involved in rRNA processing.</text>
</comment>
<comment type="subcellular location">
    <subcellularLocation>
        <location evidence="2">Nucleus</location>
        <location evidence="2">Nucleolus</location>
    </subcellularLocation>
</comment>
<evidence type="ECO:0000256" key="7">
    <source>
        <dbReference type="ARBA" id="ARBA00023054"/>
    </source>
</evidence>
<dbReference type="RefSeq" id="XP_025463574.1">
    <property type="nucleotide sequence ID" value="XM_025608543.1"/>
</dbReference>
<evidence type="ECO:0000256" key="2">
    <source>
        <dbReference type="ARBA" id="ARBA00004604"/>
    </source>
</evidence>
<dbReference type="STRING" id="1450535.A0A317VLS6"/>
<evidence type="ECO:0000256" key="9">
    <source>
        <dbReference type="SAM" id="MobiDB-lite"/>
    </source>
</evidence>
<dbReference type="InterPro" id="IPR019310">
    <property type="entry name" value="Efg1"/>
</dbReference>
<evidence type="ECO:0000313" key="11">
    <source>
        <dbReference type="Proteomes" id="UP000246702"/>
    </source>
</evidence>
<name>A0A317VLS6_9EURO</name>
<sequence length="329" mass="37612">MTGANRIAKRKTRDFDLDNTTNPDTTSTTATAPQQTQTQDKDQGHARKKIHLHKKEHKYPSVNELKKRIRDVKRLLNKADLPADARIVQERALKGYENDLEEELKRRDRSKMIKKYHFVRFLDRKTASKDISRLTRREKEITSSSTLESKEKERKLKALAEKLHVARVNLNYTIYYPLSEKYIALYAEQRKKTTTTGGKGDGEDSDDDARFGPIHATVAEKPGMWHVVEKCMAEGTLDELRDGKMKVKVDGEDATGEKKQKVVVKEGKKNSAAAAVKEVKSDRNTKGWERVESGRSERSKRRAAAREDYARRNAAKDDGEESDGGFFEM</sequence>
<evidence type="ECO:0000313" key="10">
    <source>
        <dbReference type="EMBL" id="PWY73822.1"/>
    </source>
</evidence>
<comment type="caution">
    <text evidence="10">The sequence shown here is derived from an EMBL/GenBank/DDBJ whole genome shotgun (WGS) entry which is preliminary data.</text>
</comment>
<protein>
    <recommendedName>
        <fullName evidence="4">rRNA-processing protein EFG1</fullName>
    </recommendedName>
    <alternativeName>
        <fullName evidence="5">rRNA-processing protein efg1</fullName>
    </alternativeName>
</protein>
<keyword evidence="8" id="KW-0539">Nucleus</keyword>
<dbReference type="PANTHER" id="PTHR33911">
    <property type="entry name" value="RRNA-PROCESSING PROTEIN EFG1"/>
    <property type="match status" value="1"/>
</dbReference>
<gene>
    <name evidence="10" type="ORF">BO94DRAFT_474966</name>
</gene>
<feature type="region of interest" description="Disordered" evidence="9">
    <location>
        <begin position="251"/>
        <end position="329"/>
    </location>
</feature>
<dbReference type="GO" id="GO:0005730">
    <property type="term" value="C:nucleolus"/>
    <property type="evidence" value="ECO:0007669"/>
    <property type="project" value="UniProtKB-SubCell"/>
</dbReference>
<dbReference type="OrthoDB" id="47732at2759"/>
<dbReference type="PANTHER" id="PTHR33911:SF1">
    <property type="entry name" value="RRNA-PROCESSING PROTEIN EFG1"/>
    <property type="match status" value="1"/>
</dbReference>
<evidence type="ECO:0000256" key="3">
    <source>
        <dbReference type="ARBA" id="ARBA00006916"/>
    </source>
</evidence>
<feature type="compositionally biased region" description="Basic and acidic residues" evidence="9">
    <location>
        <begin position="277"/>
        <end position="297"/>
    </location>
</feature>
<keyword evidence="11" id="KW-1185">Reference proteome</keyword>
<evidence type="ECO:0000256" key="6">
    <source>
        <dbReference type="ARBA" id="ARBA00022552"/>
    </source>
</evidence>
<evidence type="ECO:0000256" key="5">
    <source>
        <dbReference type="ARBA" id="ARBA00019827"/>
    </source>
</evidence>
<comment type="similarity">
    <text evidence="3">Belongs to the EFG1 family.</text>
</comment>
<reference evidence="10 11" key="1">
    <citation type="submission" date="2016-12" db="EMBL/GenBank/DDBJ databases">
        <title>The genomes of Aspergillus section Nigri reveals drivers in fungal speciation.</title>
        <authorList>
            <consortium name="DOE Joint Genome Institute"/>
            <person name="Vesth T.C."/>
            <person name="Nybo J."/>
            <person name="Theobald S."/>
            <person name="Brandl J."/>
            <person name="Frisvad J.C."/>
            <person name="Nielsen K.F."/>
            <person name="Lyhne E.K."/>
            <person name="Kogle M.E."/>
            <person name="Kuo A."/>
            <person name="Riley R."/>
            <person name="Clum A."/>
            <person name="Nolan M."/>
            <person name="Lipzen A."/>
            <person name="Salamov A."/>
            <person name="Henrissat B."/>
            <person name="Wiebenga A."/>
            <person name="De Vries R.P."/>
            <person name="Grigoriev I.V."/>
            <person name="Mortensen U.H."/>
            <person name="Andersen M.R."/>
            <person name="Baker S.E."/>
        </authorList>
    </citation>
    <scope>NUCLEOTIDE SEQUENCE [LARGE SCALE GENOMIC DNA]</scope>
    <source>
        <strain evidence="10 11">CBS 115572</strain>
    </source>
</reference>
<dbReference type="GO" id="GO:0000462">
    <property type="term" value="P:maturation of SSU-rRNA from tricistronic rRNA transcript (SSU-rRNA, 5.8S rRNA, LSU-rRNA)"/>
    <property type="evidence" value="ECO:0007669"/>
    <property type="project" value="TreeGrafter"/>
</dbReference>
<evidence type="ECO:0000256" key="8">
    <source>
        <dbReference type="ARBA" id="ARBA00023242"/>
    </source>
</evidence>
<dbReference type="Proteomes" id="UP000246702">
    <property type="component" value="Unassembled WGS sequence"/>
</dbReference>
<keyword evidence="7" id="KW-0175">Coiled coil</keyword>
<organism evidence="10 11">
    <name type="scientific">Aspergillus sclerotioniger CBS 115572</name>
    <dbReference type="NCBI Taxonomy" id="1450535"/>
    <lineage>
        <taxon>Eukaryota</taxon>
        <taxon>Fungi</taxon>
        <taxon>Dikarya</taxon>
        <taxon>Ascomycota</taxon>
        <taxon>Pezizomycotina</taxon>
        <taxon>Eurotiomycetes</taxon>
        <taxon>Eurotiomycetidae</taxon>
        <taxon>Eurotiales</taxon>
        <taxon>Aspergillaceae</taxon>
        <taxon>Aspergillus</taxon>
        <taxon>Aspergillus subgen. Circumdati</taxon>
    </lineage>
</organism>
<feature type="compositionally biased region" description="Basic and acidic residues" evidence="9">
    <location>
        <begin position="304"/>
        <end position="317"/>
    </location>
</feature>
<dbReference type="GO" id="GO:0030688">
    <property type="term" value="C:preribosome, small subunit precursor"/>
    <property type="evidence" value="ECO:0007669"/>
    <property type="project" value="TreeGrafter"/>
</dbReference>
<dbReference type="AlphaFoldDB" id="A0A317VLS6"/>
<feature type="region of interest" description="Disordered" evidence="9">
    <location>
        <begin position="1"/>
        <end position="47"/>
    </location>
</feature>
<accession>A0A317VLS6</accession>
<keyword evidence="6" id="KW-0698">rRNA processing</keyword>
<proteinExistence type="inferred from homology"/>
<dbReference type="Pfam" id="PF10153">
    <property type="entry name" value="Efg1"/>
    <property type="match status" value="1"/>
</dbReference>
<dbReference type="EMBL" id="MSFK01000031">
    <property type="protein sequence ID" value="PWY73822.1"/>
    <property type="molecule type" value="Genomic_DNA"/>
</dbReference>
<feature type="compositionally biased region" description="Basic and acidic residues" evidence="9">
    <location>
        <begin position="251"/>
        <end position="269"/>
    </location>
</feature>
<dbReference type="GeneID" id="37110686"/>
<evidence type="ECO:0000256" key="1">
    <source>
        <dbReference type="ARBA" id="ARBA00002773"/>
    </source>
</evidence>
<evidence type="ECO:0000256" key="4">
    <source>
        <dbReference type="ARBA" id="ARBA00018689"/>
    </source>
</evidence>